<comment type="caution">
    <text evidence="2">The sequence shown here is derived from an EMBL/GenBank/DDBJ whole genome shotgun (WGS) entry which is preliminary data.</text>
</comment>
<evidence type="ECO:0000256" key="1">
    <source>
        <dbReference type="SAM" id="MobiDB-lite"/>
    </source>
</evidence>
<feature type="compositionally biased region" description="Polar residues" evidence="1">
    <location>
        <begin position="55"/>
        <end position="64"/>
    </location>
</feature>
<evidence type="ECO:0000313" key="2">
    <source>
        <dbReference type="EMBL" id="KAG5595973.1"/>
    </source>
</evidence>
<organism evidence="2 3">
    <name type="scientific">Solanum commersonii</name>
    <name type="common">Commerson's wild potato</name>
    <name type="synonym">Commerson's nightshade</name>
    <dbReference type="NCBI Taxonomy" id="4109"/>
    <lineage>
        <taxon>Eukaryota</taxon>
        <taxon>Viridiplantae</taxon>
        <taxon>Streptophyta</taxon>
        <taxon>Embryophyta</taxon>
        <taxon>Tracheophyta</taxon>
        <taxon>Spermatophyta</taxon>
        <taxon>Magnoliopsida</taxon>
        <taxon>eudicotyledons</taxon>
        <taxon>Gunneridae</taxon>
        <taxon>Pentapetalae</taxon>
        <taxon>asterids</taxon>
        <taxon>lamiids</taxon>
        <taxon>Solanales</taxon>
        <taxon>Solanaceae</taxon>
        <taxon>Solanoideae</taxon>
        <taxon>Solaneae</taxon>
        <taxon>Solanum</taxon>
    </lineage>
</organism>
<sequence>MPSQNESILLHPKVTSPSSTDFRRIEAEYTQEEADRRRAALVDTSPEVDVDSIPTEASSPTPTSEPLGHLAHSTDVKATKLERSIPWMIKSAIIAGLTPL</sequence>
<feature type="region of interest" description="Disordered" evidence="1">
    <location>
        <begin position="1"/>
        <end position="70"/>
    </location>
</feature>
<dbReference type="Proteomes" id="UP000824120">
    <property type="component" value="Chromosome 7"/>
</dbReference>
<accession>A0A9J5Y744</accession>
<dbReference type="OrthoDB" id="1306244at2759"/>
<proteinExistence type="predicted"/>
<dbReference type="EMBL" id="JACXVP010000007">
    <property type="protein sequence ID" value="KAG5595973.1"/>
    <property type="molecule type" value="Genomic_DNA"/>
</dbReference>
<evidence type="ECO:0000313" key="3">
    <source>
        <dbReference type="Proteomes" id="UP000824120"/>
    </source>
</evidence>
<dbReference type="AlphaFoldDB" id="A0A9J5Y744"/>
<feature type="compositionally biased region" description="Basic and acidic residues" evidence="1">
    <location>
        <begin position="21"/>
        <end position="40"/>
    </location>
</feature>
<gene>
    <name evidence="2" type="ORF">H5410_037205</name>
</gene>
<name>A0A9J5Y744_SOLCO</name>
<keyword evidence="3" id="KW-1185">Reference proteome</keyword>
<protein>
    <submittedName>
        <fullName evidence="2">Uncharacterized protein</fullName>
    </submittedName>
</protein>
<reference evidence="2 3" key="1">
    <citation type="submission" date="2020-09" db="EMBL/GenBank/DDBJ databases">
        <title>De no assembly of potato wild relative species, Solanum commersonii.</title>
        <authorList>
            <person name="Cho K."/>
        </authorList>
    </citation>
    <scope>NUCLEOTIDE SEQUENCE [LARGE SCALE GENOMIC DNA]</scope>
    <source>
        <strain evidence="2">LZ3.2</strain>
        <tissue evidence="2">Leaf</tissue>
    </source>
</reference>